<dbReference type="InterPro" id="IPR004408">
    <property type="entry name" value="Biotin_CoA_COase_ligase"/>
</dbReference>
<evidence type="ECO:0000256" key="1">
    <source>
        <dbReference type="ARBA" id="ARBA00009934"/>
    </source>
</evidence>
<dbReference type="PANTHER" id="PTHR12835:SF5">
    <property type="entry name" value="BIOTIN--PROTEIN LIGASE"/>
    <property type="match status" value="1"/>
</dbReference>
<dbReference type="NCBIfam" id="TIGR00121">
    <property type="entry name" value="birA_ligase"/>
    <property type="match status" value="1"/>
</dbReference>
<protein>
    <submittedName>
        <fullName evidence="5">Biotin--protein ligase-like</fullName>
    </submittedName>
</protein>
<dbReference type="OrthoDB" id="10250105at2759"/>
<dbReference type="RefSeq" id="XP_022341221.1">
    <property type="nucleotide sequence ID" value="XM_022485513.1"/>
</dbReference>
<evidence type="ECO:0000313" key="5">
    <source>
        <dbReference type="RefSeq" id="XP_022341221.1"/>
    </source>
</evidence>
<evidence type="ECO:0000256" key="2">
    <source>
        <dbReference type="ARBA" id="ARBA00022598"/>
    </source>
</evidence>
<evidence type="ECO:0000259" key="3">
    <source>
        <dbReference type="PROSITE" id="PS51733"/>
    </source>
</evidence>
<dbReference type="KEGG" id="cvn:111135439"/>
<dbReference type="InterPro" id="IPR045864">
    <property type="entry name" value="aa-tRNA-synth_II/BPL/LPL"/>
</dbReference>
<dbReference type="Proteomes" id="UP000694844">
    <property type="component" value="Chromosome 5"/>
</dbReference>
<accession>A0A8B8EMS2</accession>
<dbReference type="GO" id="GO:0004077">
    <property type="term" value="F:biotin--[biotin carboxyl-carrier protein] ligase activity"/>
    <property type="evidence" value="ECO:0007669"/>
    <property type="project" value="InterPro"/>
</dbReference>
<proteinExistence type="inferred from homology"/>
<dbReference type="Gene3D" id="3.30.930.10">
    <property type="entry name" value="Bira Bifunctional Protein, Domain 2"/>
    <property type="match status" value="1"/>
</dbReference>
<dbReference type="PROSITE" id="PS51733">
    <property type="entry name" value="BPL_LPL_CATALYTIC"/>
    <property type="match status" value="1"/>
</dbReference>
<gene>
    <name evidence="5" type="primary">LOC111135439</name>
</gene>
<reference evidence="5" key="1">
    <citation type="submission" date="2025-08" db="UniProtKB">
        <authorList>
            <consortium name="RefSeq"/>
        </authorList>
    </citation>
    <scope>IDENTIFICATION</scope>
    <source>
        <tissue evidence="5">Whole sample</tissue>
    </source>
</reference>
<dbReference type="Pfam" id="PF03099">
    <property type="entry name" value="BPL_LplA_LipB"/>
    <property type="match status" value="1"/>
</dbReference>
<evidence type="ECO:0000313" key="4">
    <source>
        <dbReference type="Proteomes" id="UP000694844"/>
    </source>
</evidence>
<dbReference type="SUPFAM" id="SSF55681">
    <property type="entry name" value="Class II aaRS and biotin synthetases"/>
    <property type="match status" value="1"/>
</dbReference>
<dbReference type="AlphaFoldDB" id="A0A8B8EMS2"/>
<dbReference type="GeneID" id="111135439"/>
<dbReference type="GO" id="GO:0005737">
    <property type="term" value="C:cytoplasm"/>
    <property type="evidence" value="ECO:0007669"/>
    <property type="project" value="TreeGrafter"/>
</dbReference>
<name>A0A8B8EMS2_CRAVI</name>
<keyword evidence="4" id="KW-1185">Reference proteome</keyword>
<feature type="domain" description="BPL/LPL catalytic" evidence="3">
    <location>
        <begin position="584"/>
        <end position="782"/>
    </location>
</feature>
<dbReference type="InterPro" id="IPR004143">
    <property type="entry name" value="BPL_LPL_catalytic"/>
</dbReference>
<comment type="similarity">
    <text evidence="1">Belongs to the biotin--protein ligase family.</text>
</comment>
<dbReference type="PANTHER" id="PTHR12835">
    <property type="entry name" value="BIOTIN PROTEIN LIGASE"/>
    <property type="match status" value="1"/>
</dbReference>
<organism evidence="4 5">
    <name type="scientific">Crassostrea virginica</name>
    <name type="common">Eastern oyster</name>
    <dbReference type="NCBI Taxonomy" id="6565"/>
    <lineage>
        <taxon>Eukaryota</taxon>
        <taxon>Metazoa</taxon>
        <taxon>Spiralia</taxon>
        <taxon>Lophotrochozoa</taxon>
        <taxon>Mollusca</taxon>
        <taxon>Bivalvia</taxon>
        <taxon>Autobranchia</taxon>
        <taxon>Pteriomorphia</taxon>
        <taxon>Ostreida</taxon>
        <taxon>Ostreoidea</taxon>
        <taxon>Ostreidae</taxon>
        <taxon>Crassostrea</taxon>
    </lineage>
</organism>
<keyword evidence="2" id="KW-0436">Ligase</keyword>
<dbReference type="CDD" id="cd16442">
    <property type="entry name" value="BPL"/>
    <property type="match status" value="1"/>
</dbReference>
<sequence length="856" mass="96517">MFLSVSYLIIAAYQWYRDRVRHSMIHRYISSSLRLGSVIVQRVNSLNECDVKQSLLNSKLVEKKSYLAVTEVFNDNEISVAQTVPKVQVNLDKWTAYYRDIGHNRLKPKDGEVIVLLESFRPRDLESFVEEQLHVPETKSFHILDHGHPLAWNTGPPFGIVMQCSESDFLALCQSFMNNAIIMEEDLQVNKIISIQTTGKAANLVNLDMREVQTMEDASSQWSNESLADSVSLANQDAMEMSSQDWEGVEAENGLDMNNSQIDDLDIVMAESGSGEAMFDPKDFNVEPPTANSADRHTKPPNIVIYCGKKDTARKFQNLKDVLYQCVNNECYVIYHLKHEEVHTVPWAENTALLVLTEENLYDQNDDIICRYFEKGGRLISFGSKVDANFVPRRELYKGNGIRSVSYGDHKNVPLLCGRYSYMIDAMRTDISMKGLAADADGQTLVVEVTQNVSKKAPGKAILSQVLLDQDPTDVALTQDLFNQLKKSNPTRFEILTLMLTSMGISCEQTTQPELSPCFLLANEQVNKVRLLNGLASRMKGGLLKSSSVSLQFFPRLLSEIEVTPTLLPVVTDKMEKLKYFNIDEYWDNLSTTRLGNVVLYTDVIPSTMPLLDGLMYSEPKSVGLIAIAGRQTQGQGRGGNSWLSPEGCAMFTLHVKIEMENFLGRAVSYLQHMTSLAVVESVRTLPGYENIDLRLKWPNDIYYSDKMKLGGVVVRSSLMNGVCDAIIGCGFNVSNTNPTICINDIIKLYNAEHGTSLPMLSKEKCLARTVNLIEEFINEFQRNGRTEFCKKYYQRWLHGNHKVQLDTEGDKVFSVLGLDEYGYLEIKSSDGKIISVQPDGNSYDMMKNLIHMKTR</sequence>